<feature type="domain" description="ATPase AAA-type core" evidence="1">
    <location>
        <begin position="187"/>
        <end position="322"/>
    </location>
</feature>
<dbReference type="InterPro" id="IPR027417">
    <property type="entry name" value="P-loop_NTPase"/>
</dbReference>
<evidence type="ECO:0000259" key="1">
    <source>
        <dbReference type="Pfam" id="PF13304"/>
    </source>
</evidence>
<organism evidence="2 3">
    <name type="scientific">Faecalibaculum rodentium</name>
    <dbReference type="NCBI Taxonomy" id="1702221"/>
    <lineage>
        <taxon>Bacteria</taxon>
        <taxon>Bacillati</taxon>
        <taxon>Bacillota</taxon>
        <taxon>Erysipelotrichia</taxon>
        <taxon>Erysipelotrichales</taxon>
        <taxon>Erysipelotrichaceae</taxon>
        <taxon>Faecalibaculum</taxon>
    </lineage>
</organism>
<evidence type="ECO:0000313" key="2">
    <source>
        <dbReference type="EMBL" id="OLU44572.1"/>
    </source>
</evidence>
<name>A0A1Q9YJG2_9FIRM</name>
<dbReference type="PANTHER" id="PTHR43581">
    <property type="entry name" value="ATP/GTP PHOSPHATASE"/>
    <property type="match status" value="1"/>
</dbReference>
<protein>
    <recommendedName>
        <fullName evidence="1">ATPase AAA-type core domain-containing protein</fullName>
    </recommendedName>
</protein>
<accession>A0A1Q9YJG2</accession>
<dbReference type="GO" id="GO:0016887">
    <property type="term" value="F:ATP hydrolysis activity"/>
    <property type="evidence" value="ECO:0007669"/>
    <property type="project" value="InterPro"/>
</dbReference>
<dbReference type="InterPro" id="IPR003959">
    <property type="entry name" value="ATPase_AAA_core"/>
</dbReference>
<dbReference type="InterPro" id="IPR051396">
    <property type="entry name" value="Bact_Antivir_Def_Nuclease"/>
</dbReference>
<comment type="caution">
    <text evidence="2">The sequence shown here is derived from an EMBL/GenBank/DDBJ whole genome shotgun (WGS) entry which is preliminary data.</text>
</comment>
<dbReference type="RefSeq" id="WP_075885599.1">
    <property type="nucleotide sequence ID" value="NZ_CAKOCV010000020.1"/>
</dbReference>
<dbReference type="AlphaFoldDB" id="A0A1Q9YJG2"/>
<evidence type="ECO:0000313" key="3">
    <source>
        <dbReference type="Proteomes" id="UP000186758"/>
    </source>
</evidence>
<dbReference type="Gene3D" id="3.40.50.300">
    <property type="entry name" value="P-loop containing nucleotide triphosphate hydrolases"/>
    <property type="match status" value="1"/>
</dbReference>
<dbReference type="PANTHER" id="PTHR43581:SF4">
    <property type="entry name" value="ATP_GTP PHOSPHATASE"/>
    <property type="match status" value="1"/>
</dbReference>
<reference evidence="2 3" key="1">
    <citation type="submission" date="2016-11" db="EMBL/GenBank/DDBJ databases">
        <title>Description of two novel members of the family Erysipelotrichaceae: Ileibacterium lipovorans gen. nov., sp. nov. and Dubosiella newyorkensis, gen. nov., sp. nov.</title>
        <authorList>
            <person name="Cox L.M."/>
            <person name="Sohn J."/>
            <person name="Tyrrell K.L."/>
            <person name="Citron D.M."/>
            <person name="Lawson P.A."/>
            <person name="Patel N.B."/>
            <person name="Iizumi T."/>
            <person name="Perez-Perez G.I."/>
            <person name="Goldstein E.J."/>
            <person name="Blaser M.J."/>
        </authorList>
    </citation>
    <scope>NUCLEOTIDE SEQUENCE [LARGE SCALE GENOMIC DNA]</scope>
    <source>
        <strain evidence="2 3">NYU-BL-K8</strain>
    </source>
</reference>
<dbReference type="Pfam" id="PF13304">
    <property type="entry name" value="AAA_21"/>
    <property type="match status" value="1"/>
</dbReference>
<dbReference type="Proteomes" id="UP000186758">
    <property type="component" value="Unassembled WGS sequence"/>
</dbReference>
<sequence length="371" mass="42563">MLSYFSVNNYKNFPDTLTMRFDDIGKYHFNSECITQGHVTKMLVYGCNGTGKTNLGYALKNIQGIFNGQKEAGARLPNADSSSDLITFSYGFRFEDTLVEYEYVLDGDQNIVSEDFSLNGDCICRVSQGKILQMDKERLGIPTLNLEMYEAGSVDAADRIPLIRWIAVNSSLPSASPILQVKKFAEGIKYIKISDRVLPYDSLNEKSAQRIGKLDAQKLQEFLSLMGFDCELGAHEEPDGKMQLYFEYATPIKFYQTASSGVRSLTELFWCLKDITENTSLLYLDEFDAYLHFEMSELLFGYMKENYPDIQIVFTTHNTELFSNKLSRPDAIQILSRNHRMTPLYKATERELREGHNLEKMYRSGEFQKYE</sequence>
<gene>
    <name evidence="2" type="ORF">BO223_07785</name>
</gene>
<dbReference type="EMBL" id="MPJZ01000063">
    <property type="protein sequence ID" value="OLU44572.1"/>
    <property type="molecule type" value="Genomic_DNA"/>
</dbReference>
<dbReference type="GO" id="GO:0005524">
    <property type="term" value="F:ATP binding"/>
    <property type="evidence" value="ECO:0007669"/>
    <property type="project" value="InterPro"/>
</dbReference>
<proteinExistence type="predicted"/>
<dbReference type="SUPFAM" id="SSF52540">
    <property type="entry name" value="P-loop containing nucleoside triphosphate hydrolases"/>
    <property type="match status" value="1"/>
</dbReference>